<feature type="transmembrane region" description="Helical" evidence="1">
    <location>
        <begin position="255"/>
        <end position="277"/>
    </location>
</feature>
<protein>
    <recommendedName>
        <fullName evidence="4">PorV/PorQ family protein</fullName>
    </recommendedName>
</protein>
<keyword evidence="1" id="KW-0812">Transmembrane</keyword>
<organism evidence="3">
    <name type="scientific">candidate division WOR-3 bacterium</name>
    <dbReference type="NCBI Taxonomy" id="2052148"/>
    <lineage>
        <taxon>Bacteria</taxon>
        <taxon>Bacteria division WOR-3</taxon>
    </lineage>
</organism>
<reference evidence="3" key="1">
    <citation type="journal article" date="2020" name="mSystems">
        <title>Genome- and Community-Level Interaction Insights into Carbon Utilization and Element Cycling Functions of Hydrothermarchaeota in Hydrothermal Sediment.</title>
        <authorList>
            <person name="Zhou Z."/>
            <person name="Liu Y."/>
            <person name="Xu W."/>
            <person name="Pan J."/>
            <person name="Luo Z.H."/>
            <person name="Li M."/>
        </authorList>
    </citation>
    <scope>NUCLEOTIDE SEQUENCE [LARGE SCALE GENOMIC DNA]</scope>
    <source>
        <strain evidence="3">HyVt-102</strain>
    </source>
</reference>
<proteinExistence type="predicted"/>
<feature type="chain" id="PRO_5027990039" description="PorV/PorQ family protein" evidence="2">
    <location>
        <begin position="19"/>
        <end position="389"/>
    </location>
</feature>
<dbReference type="AlphaFoldDB" id="A0A7C0ZE49"/>
<comment type="caution">
    <text evidence="3">The sequence shown here is derived from an EMBL/GenBank/DDBJ whole genome shotgun (WGS) entry which is preliminary data.</text>
</comment>
<name>A0A7C0ZE49_UNCW3</name>
<evidence type="ECO:0000256" key="2">
    <source>
        <dbReference type="SAM" id="SignalP"/>
    </source>
</evidence>
<keyword evidence="1" id="KW-0472">Membrane</keyword>
<keyword evidence="1" id="KW-1133">Transmembrane helix</keyword>
<evidence type="ECO:0000256" key="1">
    <source>
        <dbReference type="SAM" id="Phobius"/>
    </source>
</evidence>
<keyword evidence="2" id="KW-0732">Signal</keyword>
<dbReference type="Gene3D" id="2.40.160.60">
    <property type="entry name" value="Outer membrane protein transport protein (OMPP1/FadL/TodX)"/>
    <property type="match status" value="1"/>
</dbReference>
<evidence type="ECO:0008006" key="4">
    <source>
        <dbReference type="Google" id="ProtNLM"/>
    </source>
</evidence>
<dbReference type="EMBL" id="DQWE01000328">
    <property type="protein sequence ID" value="HDI83499.1"/>
    <property type="molecule type" value="Genomic_DNA"/>
</dbReference>
<feature type="non-terminal residue" evidence="3">
    <location>
        <position position="389"/>
    </location>
</feature>
<dbReference type="SUPFAM" id="SSF56935">
    <property type="entry name" value="Porins"/>
    <property type="match status" value="1"/>
</dbReference>
<dbReference type="Proteomes" id="UP000885847">
    <property type="component" value="Unassembled WGS sequence"/>
</dbReference>
<accession>A0A7C0ZE49</accession>
<sequence>MKRALLLTLAIVSLTAFAQEMNFNLMGSGARALGMGGAFIAMSDDASAITWNPAGLTQLIKPEVGIMGGFKMETATLNGDEWYSNSHSTIDFASLVMPISTGFSNLVLAAAYHNMIDVYAFDTYEYEDYSADFTYIETTEVSGAYSAITPALAIDLPMIAMGVATDIWFKGPTDEYKNYYSDASGTLDSTITRNYDVLGFGVVVGGLITPPGGFIKIGATMRLPFQMKYNTEYNVHAIGTGMYTNFDTTYVDSAILHWPMMLGFGVALNFSSLTFSIDYEMRKYSNMEVEQNGTTYNNDLPDCNQFRVGLEYLLSLGPIVIPFRIGFMTDPRTYFNTDSFGNEGDQVIGKYITFGTGLLLPNINFDFSMQIGPSSYTYYGDDVTQSNVN</sequence>
<evidence type="ECO:0000313" key="3">
    <source>
        <dbReference type="EMBL" id="HDI83499.1"/>
    </source>
</evidence>
<feature type="signal peptide" evidence="2">
    <location>
        <begin position="1"/>
        <end position="18"/>
    </location>
</feature>
<gene>
    <name evidence="3" type="ORF">ENF18_06905</name>
</gene>